<sequence>MLFPSFYTLFILFIAVSTAIPVQHHFHINEELTSHYTAIVDRITESTIHEIIETAPETFLTIHQLQFTGKDYCRTSLILFIDTLEQRLNQIKTELIFAVQPSLQAINEPKHSLELNSRLSHQLGLVLNPIETAHQIINQVYAQHNPPMNIVWKIIRLFIDQHWAQTLQHEANESLALQAWLCSWLSDIEFSLKDEFDTNLYISQ</sequence>
<proteinExistence type="predicted"/>
<keyword evidence="1" id="KW-0732">Signal</keyword>
<feature type="chain" id="PRO_5016670774" evidence="1">
    <location>
        <begin position="20"/>
        <end position="204"/>
    </location>
</feature>
<gene>
    <name evidence="2" type="ORF">CU098_005652</name>
</gene>
<reference evidence="2 3" key="1">
    <citation type="journal article" date="2018" name="G3 (Bethesda)">
        <title>Phylogenetic and Phylogenomic Definition of Rhizopus Species.</title>
        <authorList>
            <person name="Gryganskyi A.P."/>
            <person name="Golan J."/>
            <person name="Dolatabadi S."/>
            <person name="Mondo S."/>
            <person name="Robb S."/>
            <person name="Idnurm A."/>
            <person name="Muszewska A."/>
            <person name="Steczkiewicz K."/>
            <person name="Masonjones S."/>
            <person name="Liao H.L."/>
            <person name="Gajdeczka M.T."/>
            <person name="Anike F."/>
            <person name="Vuek A."/>
            <person name="Anishchenko I.M."/>
            <person name="Voigt K."/>
            <person name="de Hoog G.S."/>
            <person name="Smith M.E."/>
            <person name="Heitman J."/>
            <person name="Vilgalys R."/>
            <person name="Stajich J.E."/>
        </authorList>
    </citation>
    <scope>NUCLEOTIDE SEQUENCE [LARGE SCALE GENOMIC DNA]</scope>
    <source>
        <strain evidence="2 3">LSU 92-RS-03</strain>
    </source>
</reference>
<dbReference type="AlphaFoldDB" id="A0A367JCN4"/>
<organism evidence="2 3">
    <name type="scientific">Rhizopus stolonifer</name>
    <name type="common">Rhizopus nigricans</name>
    <dbReference type="NCBI Taxonomy" id="4846"/>
    <lineage>
        <taxon>Eukaryota</taxon>
        <taxon>Fungi</taxon>
        <taxon>Fungi incertae sedis</taxon>
        <taxon>Mucoromycota</taxon>
        <taxon>Mucoromycotina</taxon>
        <taxon>Mucoromycetes</taxon>
        <taxon>Mucorales</taxon>
        <taxon>Mucorineae</taxon>
        <taxon>Rhizopodaceae</taxon>
        <taxon>Rhizopus</taxon>
    </lineage>
</organism>
<dbReference type="STRING" id="4846.A0A367JCN4"/>
<protein>
    <submittedName>
        <fullName evidence="2">Uncharacterized protein</fullName>
    </submittedName>
</protein>
<comment type="caution">
    <text evidence="2">The sequence shown here is derived from an EMBL/GenBank/DDBJ whole genome shotgun (WGS) entry which is preliminary data.</text>
</comment>
<keyword evidence="3" id="KW-1185">Reference proteome</keyword>
<dbReference type="EMBL" id="PJQM01003666">
    <property type="protein sequence ID" value="RCH87687.1"/>
    <property type="molecule type" value="Genomic_DNA"/>
</dbReference>
<evidence type="ECO:0000256" key="1">
    <source>
        <dbReference type="SAM" id="SignalP"/>
    </source>
</evidence>
<name>A0A367JCN4_RHIST</name>
<dbReference type="OrthoDB" id="2222796at2759"/>
<accession>A0A367JCN4</accession>
<evidence type="ECO:0000313" key="2">
    <source>
        <dbReference type="EMBL" id="RCH87687.1"/>
    </source>
</evidence>
<dbReference type="Proteomes" id="UP000253551">
    <property type="component" value="Unassembled WGS sequence"/>
</dbReference>
<evidence type="ECO:0000313" key="3">
    <source>
        <dbReference type="Proteomes" id="UP000253551"/>
    </source>
</evidence>
<feature type="signal peptide" evidence="1">
    <location>
        <begin position="1"/>
        <end position="19"/>
    </location>
</feature>